<dbReference type="SUPFAM" id="SSF53850">
    <property type="entry name" value="Periplasmic binding protein-like II"/>
    <property type="match status" value="1"/>
</dbReference>
<comment type="caution">
    <text evidence="2">The sequence shown here is derived from an EMBL/GenBank/DDBJ whole genome shotgun (WGS) entry which is preliminary data.</text>
</comment>
<dbReference type="Pfam" id="PF12728">
    <property type="entry name" value="HTH_17"/>
    <property type="match status" value="1"/>
</dbReference>
<organism evidence="2 3">
    <name type="scientific">Paenibacillus validus</name>
    <dbReference type="NCBI Taxonomy" id="44253"/>
    <lineage>
        <taxon>Bacteria</taxon>
        <taxon>Bacillati</taxon>
        <taxon>Bacillota</taxon>
        <taxon>Bacilli</taxon>
        <taxon>Bacillales</taxon>
        <taxon>Paenibacillaceae</taxon>
        <taxon>Paenibacillus</taxon>
    </lineage>
</organism>
<dbReference type="PANTHER" id="PTHR30024:SF45">
    <property type="entry name" value="ABC TRANSPORTER SUBSTRATE-BINDING PROTEIN"/>
    <property type="match status" value="1"/>
</dbReference>
<dbReference type="InterPro" id="IPR041657">
    <property type="entry name" value="HTH_17"/>
</dbReference>
<evidence type="ECO:0000313" key="3">
    <source>
        <dbReference type="Proteomes" id="UP000450917"/>
    </source>
</evidence>
<accession>A0A7X3CUV5</accession>
<dbReference type="PANTHER" id="PTHR30024">
    <property type="entry name" value="ALIPHATIC SULFONATES-BINDING PROTEIN-RELATED"/>
    <property type="match status" value="1"/>
</dbReference>
<protein>
    <submittedName>
        <fullName evidence="2">Helix-turn-helix domain-containing protein</fullName>
    </submittedName>
</protein>
<dbReference type="EMBL" id="WNZX01000035">
    <property type="protein sequence ID" value="MUG73897.1"/>
    <property type="molecule type" value="Genomic_DNA"/>
</dbReference>
<dbReference type="InterPro" id="IPR009061">
    <property type="entry name" value="DNA-bd_dom_put_sf"/>
</dbReference>
<evidence type="ECO:0000259" key="1">
    <source>
        <dbReference type="Pfam" id="PF12728"/>
    </source>
</evidence>
<proteinExistence type="predicted"/>
<name>A0A7X3CUV5_9BACL</name>
<evidence type="ECO:0000313" key="2">
    <source>
        <dbReference type="EMBL" id="MUG73897.1"/>
    </source>
</evidence>
<dbReference type="AlphaFoldDB" id="A0A7X3CUV5"/>
<dbReference type="SUPFAM" id="SSF46955">
    <property type="entry name" value="Putative DNA-binding domain"/>
    <property type="match status" value="1"/>
</dbReference>
<dbReference type="Proteomes" id="UP000450917">
    <property type="component" value="Unassembled WGS sequence"/>
</dbReference>
<keyword evidence="3" id="KW-1185">Reference proteome</keyword>
<dbReference type="Gene3D" id="3.40.190.10">
    <property type="entry name" value="Periplasmic binding protein-like II"/>
    <property type="match status" value="2"/>
</dbReference>
<sequence>MQGRSFVKIKLFQFVLSDFTEKGAFLLFPKDKGFRLITLQEAMSVFGISRATIDRWRRSKQLPTIKIGKEVFFDPDELQMWIKSHSVCGAAADRPESAPAESLTVSIGYQSGTAHMWSPLIMKELGFFEEELRKQFPHRPIKVLWHNAENGLELVEGLISGLIQIASLGDYPIRICSSLGKLLPNFQPVLLAFDGKTRNGKGISVVVPSNSIIRKPDDLANVTISTVANSSAGMRLNRLLTSIGAAEQEHPNVIHRSMSESLTDIVDRRVGASAMWEPYLSLLRHWGAGTVLFEEGMYEDYLTGLVAGERWAANNEAIVIAYLKAHVRVHQLMRSEPASAAKRVQASTGIPQTVAWRVLSNVRWDAAVYPRDLNTLQRLEERFPGMAPELYPIRAKTDYLNIALEEMGLPSIEASPQGNEWPREQMY</sequence>
<reference evidence="2 3" key="1">
    <citation type="submission" date="2019-11" db="EMBL/GenBank/DDBJ databases">
        <title>Draft genome sequences of five Paenibacillus species of dairy origin.</title>
        <authorList>
            <person name="Olajide A.M."/>
            <person name="Chen S."/>
            <person name="Lapointe G."/>
        </authorList>
    </citation>
    <scope>NUCLEOTIDE SEQUENCE [LARGE SCALE GENOMIC DNA]</scope>
    <source>
        <strain evidence="2 3">2CS3</strain>
    </source>
</reference>
<gene>
    <name evidence="2" type="ORF">GNP93_25155</name>
</gene>
<feature type="domain" description="Helix-turn-helix" evidence="1">
    <location>
        <begin position="37"/>
        <end position="85"/>
    </location>
</feature>